<feature type="compositionally biased region" description="Polar residues" evidence="1">
    <location>
        <begin position="24"/>
        <end position="33"/>
    </location>
</feature>
<organism evidence="2 3">
    <name type="scientific">Plasmopara halstedii</name>
    <name type="common">Downy mildew of sunflower</name>
    <dbReference type="NCBI Taxonomy" id="4781"/>
    <lineage>
        <taxon>Eukaryota</taxon>
        <taxon>Sar</taxon>
        <taxon>Stramenopiles</taxon>
        <taxon>Oomycota</taxon>
        <taxon>Peronosporomycetes</taxon>
        <taxon>Peronosporales</taxon>
        <taxon>Peronosporaceae</taxon>
        <taxon>Plasmopara</taxon>
    </lineage>
</organism>
<name>A0A0P1B2Q3_PLAHL</name>
<dbReference type="EMBL" id="CCYD01003042">
    <property type="protein sequence ID" value="CEG49044.1"/>
    <property type="molecule type" value="Genomic_DNA"/>
</dbReference>
<dbReference type="Proteomes" id="UP000054928">
    <property type="component" value="Unassembled WGS sequence"/>
</dbReference>
<reference evidence="3" key="1">
    <citation type="submission" date="2014-09" db="EMBL/GenBank/DDBJ databases">
        <authorList>
            <person name="Sharma Rahul"/>
            <person name="Thines Marco"/>
        </authorList>
    </citation>
    <scope>NUCLEOTIDE SEQUENCE [LARGE SCALE GENOMIC DNA]</scope>
</reference>
<feature type="region of interest" description="Disordered" evidence="1">
    <location>
        <begin position="1"/>
        <end position="33"/>
    </location>
</feature>
<protein>
    <submittedName>
        <fullName evidence="2">Uncharacterized protein</fullName>
    </submittedName>
</protein>
<keyword evidence="3" id="KW-1185">Reference proteome</keyword>
<dbReference type="RefSeq" id="XP_024585413.1">
    <property type="nucleotide sequence ID" value="XM_024720189.1"/>
</dbReference>
<evidence type="ECO:0000313" key="2">
    <source>
        <dbReference type="EMBL" id="CEG49044.1"/>
    </source>
</evidence>
<evidence type="ECO:0000313" key="3">
    <source>
        <dbReference type="Proteomes" id="UP000054928"/>
    </source>
</evidence>
<evidence type="ECO:0000256" key="1">
    <source>
        <dbReference type="SAM" id="MobiDB-lite"/>
    </source>
</evidence>
<accession>A0A0P1B2Q3</accession>
<sequence>MYSAYLHEPADEATDQALERKDASSSSITAARSQHLTSNEISFQNGILHQTPVQL</sequence>
<dbReference type="AlphaFoldDB" id="A0A0P1B2Q3"/>
<proteinExistence type="predicted"/>
<dbReference type="GeneID" id="36401889"/>